<sequence length="190" mass="20707">MAGFWPRLSESKKGKGIVASLSPSIDRSSGPKLLDISGDVVDSIAGRLDGAVDVPGELGKNDEIVGTEIRIVDFREAVVDDARDRSVDPEFADVVWCRSIPFRLGSDGSIEQLLDLPQENFRLSVVSGLDWGDVLLTQSSVGTVLLLLKGCKACGVTLIIPRAEQHPWSAPIGYHCVYESFFRRIRGYGF</sequence>
<proteinExistence type="predicted"/>
<reference evidence="1" key="1">
    <citation type="submission" date="2021-01" db="EMBL/GenBank/DDBJ databases">
        <authorList>
            <consortium name="Genoscope - CEA"/>
            <person name="William W."/>
        </authorList>
    </citation>
    <scope>NUCLEOTIDE SEQUENCE</scope>
</reference>
<protein>
    <submittedName>
        <fullName evidence="1">(rape) hypothetical protein</fullName>
    </submittedName>
</protein>
<dbReference type="AlphaFoldDB" id="A0A816M5D6"/>
<evidence type="ECO:0000313" key="1">
    <source>
        <dbReference type="EMBL" id="CAF1968757.1"/>
    </source>
</evidence>
<organism evidence="1">
    <name type="scientific">Brassica napus</name>
    <name type="common">Rape</name>
    <dbReference type="NCBI Taxonomy" id="3708"/>
    <lineage>
        <taxon>Eukaryota</taxon>
        <taxon>Viridiplantae</taxon>
        <taxon>Streptophyta</taxon>
        <taxon>Embryophyta</taxon>
        <taxon>Tracheophyta</taxon>
        <taxon>Spermatophyta</taxon>
        <taxon>Magnoliopsida</taxon>
        <taxon>eudicotyledons</taxon>
        <taxon>Gunneridae</taxon>
        <taxon>Pentapetalae</taxon>
        <taxon>rosids</taxon>
        <taxon>malvids</taxon>
        <taxon>Brassicales</taxon>
        <taxon>Brassicaceae</taxon>
        <taxon>Brassiceae</taxon>
        <taxon>Brassica</taxon>
    </lineage>
</organism>
<gene>
    <name evidence="1" type="ORF">DARMORV10_C07P15400.1</name>
</gene>
<accession>A0A816M5D6</accession>
<dbReference type="EMBL" id="HG994371">
    <property type="protein sequence ID" value="CAF1968757.1"/>
    <property type="molecule type" value="Genomic_DNA"/>
</dbReference>
<dbReference type="Proteomes" id="UP001295469">
    <property type="component" value="Chromosome C07"/>
</dbReference>
<name>A0A816M5D6_BRANA</name>